<accession>A0A3M9N6D7</accession>
<sequence length="66" mass="7736">MQELRGEEKLNWLLFPAEFSFGAFLPVCSKFFRLAPVFQKIAPKRQRRTVVSRQATILFFGIFGRL</sequence>
<dbReference type="Proteomes" id="UP000271010">
    <property type="component" value="Unassembled WGS sequence"/>
</dbReference>
<evidence type="ECO:0000313" key="2">
    <source>
        <dbReference type="Proteomes" id="UP000271010"/>
    </source>
</evidence>
<proteinExistence type="predicted"/>
<name>A0A3M9N6D7_9BACT</name>
<dbReference type="EMBL" id="RJJE01000002">
    <property type="protein sequence ID" value="RNI32568.1"/>
    <property type="molecule type" value="Genomic_DNA"/>
</dbReference>
<reference evidence="1 2" key="1">
    <citation type="submission" date="2018-11" db="EMBL/GenBank/DDBJ databases">
        <title>Rufibacter latericius sp. nov., isolated from water in Baiyang Lake.</title>
        <authorList>
            <person name="Yang Y."/>
        </authorList>
    </citation>
    <scope>NUCLEOTIDE SEQUENCE [LARGE SCALE GENOMIC DNA]</scope>
    <source>
        <strain evidence="1 2">MCC P1</strain>
    </source>
</reference>
<gene>
    <name evidence="1" type="ORF">EFA69_04415</name>
</gene>
<comment type="caution">
    <text evidence="1">The sequence shown here is derived from an EMBL/GenBank/DDBJ whole genome shotgun (WGS) entry which is preliminary data.</text>
</comment>
<keyword evidence="2" id="KW-1185">Reference proteome</keyword>
<evidence type="ECO:0000313" key="1">
    <source>
        <dbReference type="EMBL" id="RNI32568.1"/>
    </source>
</evidence>
<dbReference type="AlphaFoldDB" id="A0A3M9N6D7"/>
<organism evidence="1 2">
    <name type="scientific">Rufibacter immobilis</name>
    <dbReference type="NCBI Taxonomy" id="1348778"/>
    <lineage>
        <taxon>Bacteria</taxon>
        <taxon>Pseudomonadati</taxon>
        <taxon>Bacteroidota</taxon>
        <taxon>Cytophagia</taxon>
        <taxon>Cytophagales</taxon>
        <taxon>Hymenobacteraceae</taxon>
        <taxon>Rufibacter</taxon>
    </lineage>
</organism>
<protein>
    <submittedName>
        <fullName evidence="1">Uncharacterized protein</fullName>
    </submittedName>
</protein>